<organism evidence="2 3">
    <name type="scientific">Fusarium albosuccineum</name>
    <dbReference type="NCBI Taxonomy" id="1237068"/>
    <lineage>
        <taxon>Eukaryota</taxon>
        <taxon>Fungi</taxon>
        <taxon>Dikarya</taxon>
        <taxon>Ascomycota</taxon>
        <taxon>Pezizomycotina</taxon>
        <taxon>Sordariomycetes</taxon>
        <taxon>Hypocreomycetidae</taxon>
        <taxon>Hypocreales</taxon>
        <taxon>Nectriaceae</taxon>
        <taxon>Fusarium</taxon>
        <taxon>Fusarium decemcellulare species complex</taxon>
    </lineage>
</organism>
<keyword evidence="3" id="KW-1185">Reference proteome</keyword>
<evidence type="ECO:0000256" key="1">
    <source>
        <dbReference type="SAM" id="MobiDB-lite"/>
    </source>
</evidence>
<evidence type="ECO:0000313" key="2">
    <source>
        <dbReference type="EMBL" id="KAF4466440.1"/>
    </source>
</evidence>
<dbReference type="AlphaFoldDB" id="A0A8H4PBJ0"/>
<dbReference type="OrthoDB" id="2245989at2759"/>
<feature type="region of interest" description="Disordered" evidence="1">
    <location>
        <begin position="1"/>
        <end position="53"/>
    </location>
</feature>
<comment type="caution">
    <text evidence="2">The sequence shown here is derived from an EMBL/GenBank/DDBJ whole genome shotgun (WGS) entry which is preliminary data.</text>
</comment>
<dbReference type="PANTHER" id="PTHR38116">
    <property type="entry name" value="CHROMOSOME 7, WHOLE GENOME SHOTGUN SEQUENCE"/>
    <property type="match status" value="1"/>
</dbReference>
<dbReference type="Proteomes" id="UP000554235">
    <property type="component" value="Unassembled WGS sequence"/>
</dbReference>
<dbReference type="Pfam" id="PF11905">
    <property type="entry name" value="DUF3425"/>
    <property type="match status" value="1"/>
</dbReference>
<proteinExistence type="predicted"/>
<dbReference type="InterPro" id="IPR021833">
    <property type="entry name" value="DUF3425"/>
</dbReference>
<dbReference type="PANTHER" id="PTHR38116:SF1">
    <property type="entry name" value="BZIP DOMAIN-CONTAINING PROTEIN"/>
    <property type="match status" value="1"/>
</dbReference>
<reference evidence="2 3" key="1">
    <citation type="submission" date="2020-01" db="EMBL/GenBank/DDBJ databases">
        <title>Identification and distribution of gene clusters putatively required for synthesis of sphingolipid metabolism inhibitors in phylogenetically diverse species of the filamentous fungus Fusarium.</title>
        <authorList>
            <person name="Kim H.-S."/>
            <person name="Busman M."/>
            <person name="Brown D.W."/>
            <person name="Divon H."/>
            <person name="Uhlig S."/>
            <person name="Proctor R.H."/>
        </authorList>
    </citation>
    <scope>NUCLEOTIDE SEQUENCE [LARGE SCALE GENOMIC DNA]</scope>
    <source>
        <strain evidence="2 3">NRRL 20459</strain>
    </source>
</reference>
<evidence type="ECO:0000313" key="3">
    <source>
        <dbReference type="Proteomes" id="UP000554235"/>
    </source>
</evidence>
<evidence type="ECO:0008006" key="4">
    <source>
        <dbReference type="Google" id="ProtNLM"/>
    </source>
</evidence>
<gene>
    <name evidence="2" type="ORF">FALBO_6706</name>
</gene>
<feature type="compositionally biased region" description="Basic residues" evidence="1">
    <location>
        <begin position="36"/>
        <end position="53"/>
    </location>
</feature>
<protein>
    <recommendedName>
        <fullName evidence="4">BZIP domain-containing protein</fullName>
    </recommendedName>
</protein>
<accession>A0A8H4PBJ0</accession>
<sequence>MEQQDTPAPKRTGRVPQLTEVRAPEDDWTGITKSSDRRRRQNRLNQRAYRRRKLEQSEAAEQLVTQGQSSFSLASPEGWRIVQDARKRAVTYAFTQLVYMQYTLKKPRLVYLPSLIRLNAINAITQNAQSIGFPLEGLCRDDLISPFNAFGPNSSSEEKEPKELSFPEHLRPTPLQRAIEHHPWSDLLPVPRLRDNIINGFTSGAFDEDELCEDLLGVVCTNQRDEAFLIVWGDPTDLYSWEVSVGFLKKWGFLLRGCPELIDSTNRWRLKRGEAKLNIRV</sequence>
<name>A0A8H4PBJ0_9HYPO</name>
<dbReference type="EMBL" id="JAADYS010000873">
    <property type="protein sequence ID" value="KAF4466440.1"/>
    <property type="molecule type" value="Genomic_DNA"/>
</dbReference>